<dbReference type="AlphaFoldDB" id="A0AAV5DQL7"/>
<evidence type="ECO:0000313" key="8">
    <source>
        <dbReference type="Proteomes" id="UP001054889"/>
    </source>
</evidence>
<evidence type="ECO:0000256" key="5">
    <source>
        <dbReference type="ARBA" id="ARBA00023136"/>
    </source>
</evidence>
<comment type="caution">
    <text evidence="7">The sequence shown here is derived from an EMBL/GenBank/DDBJ whole genome shotgun (WGS) entry which is preliminary data.</text>
</comment>
<reference evidence="7" key="1">
    <citation type="journal article" date="2018" name="DNA Res.">
        <title>Multiple hybrid de novo genome assembly of finger millet, an orphan allotetraploid crop.</title>
        <authorList>
            <person name="Hatakeyama M."/>
            <person name="Aluri S."/>
            <person name="Balachadran M.T."/>
            <person name="Sivarajan S.R."/>
            <person name="Patrignani A."/>
            <person name="Gruter S."/>
            <person name="Poveda L."/>
            <person name="Shimizu-Inatsugi R."/>
            <person name="Baeten J."/>
            <person name="Francoijs K.J."/>
            <person name="Nataraja K.N."/>
            <person name="Reddy Y.A.N."/>
            <person name="Phadnis S."/>
            <person name="Ravikumar R.L."/>
            <person name="Schlapbach R."/>
            <person name="Sreeman S.M."/>
            <person name="Shimizu K.K."/>
        </authorList>
    </citation>
    <scope>NUCLEOTIDE SEQUENCE</scope>
</reference>
<keyword evidence="8" id="KW-1185">Reference proteome</keyword>
<comment type="similarity">
    <text evidence="2">Belongs to the major facilitator superfamily. Proton-dependent oligopeptide transporter (POT/PTR) (TC 2.A.17) family.</text>
</comment>
<evidence type="ECO:0000256" key="1">
    <source>
        <dbReference type="ARBA" id="ARBA00004141"/>
    </source>
</evidence>
<proteinExistence type="inferred from homology"/>
<dbReference type="PANTHER" id="PTHR11654">
    <property type="entry name" value="OLIGOPEPTIDE TRANSPORTER-RELATED"/>
    <property type="match status" value="1"/>
</dbReference>
<gene>
    <name evidence="7" type="primary">ga30805</name>
    <name evidence="7" type="ORF">PR202_ga30805</name>
</gene>
<accession>A0AAV5DQL7</accession>
<evidence type="ECO:0000313" key="7">
    <source>
        <dbReference type="EMBL" id="GJN12521.1"/>
    </source>
</evidence>
<dbReference type="InterPro" id="IPR036259">
    <property type="entry name" value="MFS_trans_sf"/>
</dbReference>
<dbReference type="Pfam" id="PF00854">
    <property type="entry name" value="PTR2"/>
    <property type="match status" value="1"/>
</dbReference>
<evidence type="ECO:0000256" key="2">
    <source>
        <dbReference type="ARBA" id="ARBA00005982"/>
    </source>
</evidence>
<dbReference type="SUPFAM" id="SSF103473">
    <property type="entry name" value="MFS general substrate transporter"/>
    <property type="match status" value="1"/>
</dbReference>
<evidence type="ECO:0000256" key="3">
    <source>
        <dbReference type="ARBA" id="ARBA00022692"/>
    </source>
</evidence>
<dbReference type="EMBL" id="BQKI01000023">
    <property type="protein sequence ID" value="GJN12521.1"/>
    <property type="molecule type" value="Genomic_DNA"/>
</dbReference>
<keyword evidence="3 6" id="KW-0812">Transmembrane</keyword>
<name>A0AAV5DQL7_ELECO</name>
<keyword evidence="5 6" id="KW-0472">Membrane</keyword>
<sequence length="145" mass="15923">MLLALQAQLPSLHPPICAINNEPNNCEPAQGWKLALLYLSLLMFAMGEGCMRACIPLLGGDQFSNDDPKKSQLKCSFFIWLKFVNSLGGIIGLVFLVWMENNLGWNIGFMICAFVVLVGLLVAASGAPFYRIQKPNGSPLSISRY</sequence>
<feature type="transmembrane region" description="Helical" evidence="6">
    <location>
        <begin position="34"/>
        <end position="58"/>
    </location>
</feature>
<dbReference type="GO" id="GO:0022857">
    <property type="term" value="F:transmembrane transporter activity"/>
    <property type="evidence" value="ECO:0007669"/>
    <property type="project" value="InterPro"/>
</dbReference>
<reference evidence="7" key="2">
    <citation type="submission" date="2021-12" db="EMBL/GenBank/DDBJ databases">
        <title>Resequencing data analysis of finger millet.</title>
        <authorList>
            <person name="Hatakeyama M."/>
            <person name="Aluri S."/>
            <person name="Balachadran M.T."/>
            <person name="Sivarajan S.R."/>
            <person name="Poveda L."/>
            <person name="Shimizu-Inatsugi R."/>
            <person name="Schlapbach R."/>
            <person name="Sreeman S.M."/>
            <person name="Shimizu K.K."/>
        </authorList>
    </citation>
    <scope>NUCLEOTIDE SEQUENCE</scope>
</reference>
<dbReference type="Proteomes" id="UP001054889">
    <property type="component" value="Unassembled WGS sequence"/>
</dbReference>
<feature type="transmembrane region" description="Helical" evidence="6">
    <location>
        <begin position="105"/>
        <end position="130"/>
    </location>
</feature>
<dbReference type="GO" id="GO:0016020">
    <property type="term" value="C:membrane"/>
    <property type="evidence" value="ECO:0007669"/>
    <property type="project" value="UniProtKB-SubCell"/>
</dbReference>
<protein>
    <recommendedName>
        <fullName evidence="9">Nitrate transporter</fullName>
    </recommendedName>
</protein>
<evidence type="ECO:0008006" key="9">
    <source>
        <dbReference type="Google" id="ProtNLM"/>
    </source>
</evidence>
<dbReference type="InterPro" id="IPR000109">
    <property type="entry name" value="POT_fam"/>
</dbReference>
<organism evidence="7 8">
    <name type="scientific">Eleusine coracana subsp. coracana</name>
    <dbReference type="NCBI Taxonomy" id="191504"/>
    <lineage>
        <taxon>Eukaryota</taxon>
        <taxon>Viridiplantae</taxon>
        <taxon>Streptophyta</taxon>
        <taxon>Embryophyta</taxon>
        <taxon>Tracheophyta</taxon>
        <taxon>Spermatophyta</taxon>
        <taxon>Magnoliopsida</taxon>
        <taxon>Liliopsida</taxon>
        <taxon>Poales</taxon>
        <taxon>Poaceae</taxon>
        <taxon>PACMAD clade</taxon>
        <taxon>Chloridoideae</taxon>
        <taxon>Cynodonteae</taxon>
        <taxon>Eleusininae</taxon>
        <taxon>Eleusine</taxon>
    </lineage>
</organism>
<comment type="subcellular location">
    <subcellularLocation>
        <location evidence="1">Membrane</location>
        <topology evidence="1">Multi-pass membrane protein</topology>
    </subcellularLocation>
</comment>
<feature type="transmembrane region" description="Helical" evidence="6">
    <location>
        <begin position="79"/>
        <end position="99"/>
    </location>
</feature>
<evidence type="ECO:0000256" key="4">
    <source>
        <dbReference type="ARBA" id="ARBA00022989"/>
    </source>
</evidence>
<evidence type="ECO:0000256" key="6">
    <source>
        <dbReference type="SAM" id="Phobius"/>
    </source>
</evidence>
<keyword evidence="4 6" id="KW-1133">Transmembrane helix</keyword>
<dbReference type="Gene3D" id="1.20.1250.20">
    <property type="entry name" value="MFS general substrate transporter like domains"/>
    <property type="match status" value="1"/>
</dbReference>